<feature type="transmembrane region" description="Helical" evidence="8">
    <location>
        <begin position="1929"/>
        <end position="1953"/>
    </location>
</feature>
<dbReference type="GO" id="GO:1990904">
    <property type="term" value="C:ribonucleoprotein complex"/>
    <property type="evidence" value="ECO:0007669"/>
    <property type="project" value="UniProtKB-KW"/>
</dbReference>
<feature type="domain" description="Large ribosomal subunit protein uL11 N-terminal" evidence="11">
    <location>
        <begin position="960"/>
        <end position="1011"/>
    </location>
</feature>
<dbReference type="Pfam" id="PF07699">
    <property type="entry name" value="Ephrin_rec_like"/>
    <property type="match status" value="1"/>
</dbReference>
<dbReference type="Pfam" id="PF03946">
    <property type="entry name" value="Ribosomal_L11_N"/>
    <property type="match status" value="1"/>
</dbReference>
<dbReference type="GO" id="GO:0006412">
    <property type="term" value="P:translation"/>
    <property type="evidence" value="ECO:0007669"/>
    <property type="project" value="InterPro"/>
</dbReference>
<accession>A0A812RP16</accession>
<dbReference type="NCBIfam" id="TIGR00756">
    <property type="entry name" value="PPR"/>
    <property type="match status" value="1"/>
</dbReference>
<feature type="repeat" description="PPR" evidence="5">
    <location>
        <begin position="782"/>
        <end position="816"/>
    </location>
</feature>
<keyword evidence="8" id="KW-0812">Transmembrane</keyword>
<organism evidence="13 14">
    <name type="scientific">Symbiodinium natans</name>
    <dbReference type="NCBI Taxonomy" id="878477"/>
    <lineage>
        <taxon>Eukaryota</taxon>
        <taxon>Sar</taxon>
        <taxon>Alveolata</taxon>
        <taxon>Dinophyceae</taxon>
        <taxon>Suessiales</taxon>
        <taxon>Symbiodiniaceae</taxon>
        <taxon>Symbiodinium</taxon>
    </lineage>
</organism>
<reference evidence="13" key="1">
    <citation type="submission" date="2021-02" db="EMBL/GenBank/DDBJ databases">
        <authorList>
            <person name="Dougan E. K."/>
            <person name="Rhodes N."/>
            <person name="Thang M."/>
            <person name="Chan C."/>
        </authorList>
    </citation>
    <scope>NUCLEOTIDE SEQUENCE</scope>
</reference>
<feature type="transmembrane region" description="Helical" evidence="8">
    <location>
        <begin position="1984"/>
        <end position="2005"/>
    </location>
</feature>
<dbReference type="OrthoDB" id="418110at2759"/>
<keyword evidence="8" id="KW-1133">Transmembrane helix</keyword>
<dbReference type="Gene3D" id="1.10.10.250">
    <property type="entry name" value="Ribosomal protein L11, C-terminal domain"/>
    <property type="match status" value="1"/>
</dbReference>
<dbReference type="Proteomes" id="UP000604046">
    <property type="component" value="Unassembled WGS sequence"/>
</dbReference>
<dbReference type="InterPro" id="IPR002885">
    <property type="entry name" value="PPR_rpt"/>
</dbReference>
<dbReference type="SMART" id="SM01411">
    <property type="entry name" value="Ephrin_rec_like"/>
    <property type="match status" value="2"/>
</dbReference>
<feature type="transmembrane region" description="Helical" evidence="8">
    <location>
        <begin position="2089"/>
        <end position="2109"/>
    </location>
</feature>
<dbReference type="SMART" id="SM00649">
    <property type="entry name" value="RL11"/>
    <property type="match status" value="1"/>
</dbReference>
<dbReference type="InterPro" id="IPR036769">
    <property type="entry name" value="Ribosomal_uL11_C_sf"/>
</dbReference>
<feature type="transmembrane region" description="Helical" evidence="8">
    <location>
        <begin position="2115"/>
        <end position="2140"/>
    </location>
</feature>
<dbReference type="SUPFAM" id="SSF54747">
    <property type="entry name" value="Ribosomal L11/L12e N-terminal domain"/>
    <property type="match status" value="1"/>
</dbReference>
<evidence type="ECO:0000256" key="4">
    <source>
        <dbReference type="ARBA" id="ARBA00023274"/>
    </source>
</evidence>
<keyword evidence="8" id="KW-0472">Membrane</keyword>
<feature type="signal peptide" evidence="9">
    <location>
        <begin position="1"/>
        <end position="16"/>
    </location>
</feature>
<name>A0A812RP16_9DINO</name>
<dbReference type="PANTHER" id="PTHR47447">
    <property type="entry name" value="OS03G0856100 PROTEIN"/>
    <property type="match status" value="1"/>
</dbReference>
<evidence type="ECO:0000256" key="8">
    <source>
        <dbReference type="SAM" id="Phobius"/>
    </source>
</evidence>
<feature type="transmembrane region" description="Helical" evidence="8">
    <location>
        <begin position="1899"/>
        <end position="1917"/>
    </location>
</feature>
<evidence type="ECO:0000256" key="1">
    <source>
        <dbReference type="ARBA" id="ARBA00010537"/>
    </source>
</evidence>
<dbReference type="PANTHER" id="PTHR47447:SF17">
    <property type="entry name" value="OS12G0638900 PROTEIN"/>
    <property type="match status" value="1"/>
</dbReference>
<dbReference type="InterPro" id="IPR020784">
    <property type="entry name" value="Ribosomal_uL11_N"/>
</dbReference>
<dbReference type="CDD" id="cd00349">
    <property type="entry name" value="Ribosomal_L11"/>
    <property type="match status" value="1"/>
</dbReference>
<keyword evidence="4 6" id="KW-0687">Ribonucleoprotein</keyword>
<feature type="compositionally biased region" description="Basic and acidic residues" evidence="7">
    <location>
        <begin position="2487"/>
        <end position="2506"/>
    </location>
</feature>
<evidence type="ECO:0000256" key="3">
    <source>
        <dbReference type="ARBA" id="ARBA00022980"/>
    </source>
</evidence>
<dbReference type="Gene3D" id="3.30.1550.10">
    <property type="entry name" value="Ribosomal protein L11/L12, N-terminal domain"/>
    <property type="match status" value="1"/>
</dbReference>
<evidence type="ECO:0000256" key="7">
    <source>
        <dbReference type="SAM" id="MobiDB-lite"/>
    </source>
</evidence>
<dbReference type="Pfam" id="PF00298">
    <property type="entry name" value="Ribosomal_L11"/>
    <property type="match status" value="1"/>
</dbReference>
<dbReference type="InterPro" id="IPR009030">
    <property type="entry name" value="Growth_fac_rcpt_cys_sf"/>
</dbReference>
<dbReference type="SUPFAM" id="SSF57184">
    <property type="entry name" value="Growth factor receptor domain"/>
    <property type="match status" value="1"/>
</dbReference>
<feature type="compositionally biased region" description="Basic and acidic residues" evidence="7">
    <location>
        <begin position="2518"/>
        <end position="2528"/>
    </location>
</feature>
<proteinExistence type="inferred from homology"/>
<evidence type="ECO:0000256" key="5">
    <source>
        <dbReference type="PROSITE-ProRule" id="PRU00708"/>
    </source>
</evidence>
<evidence type="ECO:0000313" key="13">
    <source>
        <dbReference type="EMBL" id="CAE7445144.1"/>
    </source>
</evidence>
<evidence type="ECO:0000259" key="10">
    <source>
        <dbReference type="Pfam" id="PF00298"/>
    </source>
</evidence>
<dbReference type="HAMAP" id="MF_00736">
    <property type="entry name" value="Ribosomal_uL11"/>
    <property type="match status" value="1"/>
</dbReference>
<keyword evidence="2" id="KW-0677">Repeat</keyword>
<dbReference type="InterPro" id="IPR011990">
    <property type="entry name" value="TPR-like_helical_dom_sf"/>
</dbReference>
<feature type="repeat" description="PPR" evidence="5">
    <location>
        <begin position="302"/>
        <end position="336"/>
    </location>
</feature>
<feature type="region of interest" description="Disordered" evidence="7">
    <location>
        <begin position="2481"/>
        <end position="2528"/>
    </location>
</feature>
<protein>
    <submittedName>
        <fullName evidence="13">Rpl11 protein</fullName>
    </submittedName>
</protein>
<dbReference type="InterPro" id="IPR000911">
    <property type="entry name" value="Ribosomal_uL11"/>
</dbReference>
<keyword evidence="3 6" id="KW-0689">Ribosomal protein</keyword>
<keyword evidence="9" id="KW-0732">Signal</keyword>
<dbReference type="Pfam" id="PF01535">
    <property type="entry name" value="PPR"/>
    <property type="match status" value="1"/>
</dbReference>
<feature type="transmembrane region" description="Helical" evidence="8">
    <location>
        <begin position="1799"/>
        <end position="1820"/>
    </location>
</feature>
<dbReference type="Gene3D" id="2.10.50.10">
    <property type="entry name" value="Tumor Necrosis Factor Receptor, subunit A, domain 2"/>
    <property type="match status" value="1"/>
</dbReference>
<dbReference type="InterPro" id="IPR020783">
    <property type="entry name" value="Ribosomal_uL11_C"/>
</dbReference>
<dbReference type="GO" id="GO:0003735">
    <property type="term" value="F:structural constituent of ribosome"/>
    <property type="evidence" value="ECO:0007669"/>
    <property type="project" value="InterPro"/>
</dbReference>
<comment type="similarity">
    <text evidence="1 6">Belongs to the universal ribosomal protein uL11 family.</text>
</comment>
<comment type="caution">
    <text evidence="13">The sequence shown here is derived from an EMBL/GenBank/DDBJ whole genome shotgun (WGS) entry which is preliminary data.</text>
</comment>
<evidence type="ECO:0000259" key="12">
    <source>
        <dbReference type="Pfam" id="PF07699"/>
    </source>
</evidence>
<feature type="domain" description="Tyrosine-protein kinase ephrin type A/B receptor-like" evidence="12">
    <location>
        <begin position="1613"/>
        <end position="1645"/>
    </location>
</feature>
<dbReference type="InterPro" id="IPR036796">
    <property type="entry name" value="Ribosomal_uL11_N_sf"/>
</dbReference>
<keyword evidence="14" id="KW-1185">Reference proteome</keyword>
<evidence type="ECO:0000259" key="11">
    <source>
        <dbReference type="Pfam" id="PF03946"/>
    </source>
</evidence>
<gene>
    <name evidence="13" type="primary">rpl11</name>
    <name evidence="13" type="ORF">SNAT2548_LOCUS24238</name>
</gene>
<evidence type="ECO:0000256" key="6">
    <source>
        <dbReference type="RuleBase" id="RU003978"/>
    </source>
</evidence>
<sequence length="2528" mass="274343">MSWIAVVAAATALCCAFGQLAFLTPAAPAAPALRGRAPSLRNESRERGAGEGFGVLLGGAALALGVAFRRKQDRSLSSVCAVTEVAQVKLSKIVGGKVTGANFLPVSWPEPAEPAERAEGSTGSMPCVAGFGSGWDGALRFLAGLRLSRLASCTCSAYTKSIGACQQSWQHAVLLLHSAVACLQHNIVTFTSSIQACKACSKWEVSVELFAQISQQSLKADTIALSAATSALLKVHSKSKRAANLESGQWQAVVRSITRLEAVGLRADAQSCSLGISACAEAARWRGAFVLLQILREALQADSVACNAAICSCQNAANWKQALSVLRDMAMFGPRPASVSLCSAVSAFMTASVRQWERALVLEMLFRCGGLDPTEATSNAVASALKWQCAFQKLAMQSRSCRDTITTITVNVTSGACAKADKWQEALHVSQSMSAIRMKLDVTTLVTCQTVLLQTRLWQQALSSFREFDNYSLRRNEVSYKLAIRACELGGWQASIAHQGLQGLQGPKFTSFAAMGREGHTWQAVLSFLHASSIRSFGAAISTGAKHSQWRLAFELVREAAVFALVPNAIIVNSAIGACEGTVQWRAALALFTNMDVCRLRQDEATYVAINACEYIGQWKQALLILNQFNMSTTDATITAHNTAISSLIASEGNGWCRAVSLMWVTGYKGLKVNAVTFNACAAVCQRTARWRVAFFLLESQMQRSLLASLLAISASMSACEQAREWQRAWCMLHQLDSGDMWPLSPDVIAFNVAISTCEKASEWEQALKLLGLLASRSIEATVSTYNAAISACGKAEKSQSALELLHELQARVMLPDAITYNAAASALGRASRWHRALLLFAATTSPTAVSYGAAISACATASKWEPVLLLLKESAMRSLATTTAFSAALCACIRAKQWQWALRLAGDVGGLRVASDIITCISTINACEAGHRQQAAVSFLCKLSSMAYDPLRLWALPDGGEATPAPPVGPAIGAFGLNIAFFVKEYNALTADKVGQTCPCIVHVMSDKSFKIELKTPLTAALLHKAVGKEKGSGKAGTDIIGSITVEKLEEIAKTKLPDLNCEDITRAMKIVHGTAVASGIKVEGYEEWLETAVPKPKTIMDRYGPGVTKLPAPWGEGPPLEAAGDEVSAEAQGLRDFGMKRETAKLQWLKNLGGPGGDSMWCLLHLTFLLTARHVGATTCLPDGTPEADRKNVVVDGESMPLGIWVSAFDSSLIVSKIYEIIAQERLGYNTFTDFGSASKIQVFKLAGCDHDPVEMISLGNCGPPRRFHISLEFWYASSVWWDTWAAEMGDYTPVNLGSIGYPGKEGMFILDGAVQKALNDRGLALEYFRSYNASWYDPGRYASVVADVDLNLVQTCADSVEGYFPNIGGVYLSATGDADGVEEVAGKTVLKCWQQKWWPAPACRHNVSGCVTVVSGGPGWGWPEMIQQAYFHNMPLAFATAQKEPVDYYIPLNRQLQSLLYWWTPDTKFTLDNPSQVIFPPNSPSEYANQIFKTQRENVDLTNWAASGFEAIADRAVAVARNLFIADDELSQILVQHLSAATPDVWQTACNWLRANPAVWMAWLPNETACTAGKGLVNSLGELVLDRAQAVSCQVCPVGRSSVEQGSTRVCLPCAEGTFQNLPGESTCIPCELGRFADQTGAAECRLCDLGGYANNTGMTFCYQCGANTTQMDAWTTSKAVLNQGKTTWIPVQGAVSESFCGCVEGTYLHKGICQDCIEGSICSGSSKLELLPGYFSTAQEPGQVFRCFGNPERCPGGVPGTCASGRDTASVACSSCLPGLHAKDGICVECEGGDYALLVSVTILVICAIAVLYVVLMNEGQKSRQPGSLLIAALGMGQMVTVVQQLTVIQQFKIEWGEPFSSVLVALEVMAFDMDMISISCVAPMSPVVKFATRTLLVLVFFAVAAVVHATFLTLRKTKGLQMNLLARTVGTLFMVFFISLCSSLLAPFRCNIHPNGLSTVQTYHAVFCNGRDEHLSMALIGGFACLLPIAFLALCSWIILWELPKRLENADVQFVRACSFLFIRFRPGAEVFSVVFLMRNSLVVLCPLLPSTSGKVLCLNLLLYSSLVVTAFSKPWRAMACNYLDIILMTGMLVILDMGSLFVGEVDAEITVVICMLFSSLMVTAILGAILYGIVKHFLLKYRKPFRFFLCHQKVAAGSYARLLKMELQKRGSRFTTFVDCDDLNDLTRLFSYVGQDTETFVILGSQDILTRKWCVGEMVTARVQKVHTVLLMWPAFAKPDKMFIDNYTSIVPDITELANYNIGIQEVEETLRWINTVEALEVASLLSMDTVDHIVSSLTNTSRTRSVTDQKDRPDCLILADLDNMEAAATAYILLALIVPKLVGASSNSMPQVLQQGRELPSTAKTALVVCSEGCFKSREMAQWLLQVSQVDSCAILPIIAEDGFRFPTQSFYDDLSTYSQLERVDLQTYIRVIKAVFQEIAVVFSPQNYSSTQEDLELRAKQVAWRLQSGALKSVSSKLSAKEGDGEPEDLKESGDANHTDSTTLEENREDPDLHVHEEVF</sequence>
<feature type="domain" description="Large ribosomal subunit protein uL11 C-terminal" evidence="10">
    <location>
        <begin position="1016"/>
        <end position="1084"/>
    </location>
</feature>
<dbReference type="EMBL" id="CAJNDS010002350">
    <property type="protein sequence ID" value="CAE7445144.1"/>
    <property type="molecule type" value="Genomic_DNA"/>
</dbReference>
<dbReference type="InterPro" id="IPR011641">
    <property type="entry name" value="Tyr-kin_ephrin_A/B_rcpt-like"/>
</dbReference>
<feature type="chain" id="PRO_5032794568" evidence="9">
    <location>
        <begin position="17"/>
        <end position="2528"/>
    </location>
</feature>
<evidence type="ECO:0000313" key="14">
    <source>
        <dbReference type="Proteomes" id="UP000604046"/>
    </source>
</evidence>
<dbReference type="SUPFAM" id="SSF46906">
    <property type="entry name" value="Ribosomal protein L11, C-terminal domain"/>
    <property type="match status" value="1"/>
</dbReference>
<dbReference type="PROSITE" id="PS51375">
    <property type="entry name" value="PPR"/>
    <property type="match status" value="2"/>
</dbReference>
<evidence type="ECO:0000256" key="9">
    <source>
        <dbReference type="SAM" id="SignalP"/>
    </source>
</evidence>
<feature type="transmembrane region" description="Helical" evidence="8">
    <location>
        <begin position="1832"/>
        <end position="1853"/>
    </location>
</feature>
<dbReference type="Gene3D" id="1.25.40.10">
    <property type="entry name" value="Tetratricopeptide repeat domain"/>
    <property type="match status" value="5"/>
</dbReference>
<dbReference type="GO" id="GO:0005840">
    <property type="term" value="C:ribosome"/>
    <property type="evidence" value="ECO:0007669"/>
    <property type="project" value="UniProtKB-KW"/>
</dbReference>
<evidence type="ECO:0000256" key="2">
    <source>
        <dbReference type="ARBA" id="ARBA00022737"/>
    </source>
</evidence>